<comment type="caution">
    <text evidence="1">The sequence shown here is derived from an EMBL/GenBank/DDBJ whole genome shotgun (WGS) entry which is preliminary data.</text>
</comment>
<sequence length="29" mass="3216">AVDGGEGEKRVCELRREVNWSNGAVKEVK</sequence>
<organism evidence="1 2">
    <name type="scientific">Trifolium medium</name>
    <dbReference type="NCBI Taxonomy" id="97028"/>
    <lineage>
        <taxon>Eukaryota</taxon>
        <taxon>Viridiplantae</taxon>
        <taxon>Streptophyta</taxon>
        <taxon>Embryophyta</taxon>
        <taxon>Tracheophyta</taxon>
        <taxon>Spermatophyta</taxon>
        <taxon>Magnoliopsida</taxon>
        <taxon>eudicotyledons</taxon>
        <taxon>Gunneridae</taxon>
        <taxon>Pentapetalae</taxon>
        <taxon>rosids</taxon>
        <taxon>fabids</taxon>
        <taxon>Fabales</taxon>
        <taxon>Fabaceae</taxon>
        <taxon>Papilionoideae</taxon>
        <taxon>50 kb inversion clade</taxon>
        <taxon>NPAAA clade</taxon>
        <taxon>Hologalegina</taxon>
        <taxon>IRL clade</taxon>
        <taxon>Trifolieae</taxon>
        <taxon>Trifolium</taxon>
    </lineage>
</organism>
<reference evidence="1 2" key="1">
    <citation type="journal article" date="2018" name="Front. Plant Sci.">
        <title>Red Clover (Trifolium pratense) and Zigzag Clover (T. medium) - A Picture of Genomic Similarities and Differences.</title>
        <authorList>
            <person name="Dluhosova J."/>
            <person name="Istvanek J."/>
            <person name="Nedelnik J."/>
            <person name="Repkova J."/>
        </authorList>
    </citation>
    <scope>NUCLEOTIDE SEQUENCE [LARGE SCALE GENOMIC DNA]</scope>
    <source>
        <strain evidence="2">cv. 10/8</strain>
        <tissue evidence="1">Leaf</tissue>
    </source>
</reference>
<protein>
    <submittedName>
        <fullName evidence="1">Uncharacterized protein</fullName>
    </submittedName>
</protein>
<accession>A0A392W1W8</accession>
<evidence type="ECO:0000313" key="2">
    <source>
        <dbReference type="Proteomes" id="UP000265520"/>
    </source>
</evidence>
<keyword evidence="2" id="KW-1185">Reference proteome</keyword>
<dbReference type="EMBL" id="LXQA011323224">
    <property type="protein sequence ID" value="MCI93221.1"/>
    <property type="molecule type" value="Genomic_DNA"/>
</dbReference>
<proteinExistence type="predicted"/>
<dbReference type="AlphaFoldDB" id="A0A392W1W8"/>
<feature type="non-terminal residue" evidence="1">
    <location>
        <position position="1"/>
    </location>
</feature>
<dbReference type="Proteomes" id="UP000265520">
    <property type="component" value="Unassembled WGS sequence"/>
</dbReference>
<evidence type="ECO:0000313" key="1">
    <source>
        <dbReference type="EMBL" id="MCI93221.1"/>
    </source>
</evidence>
<name>A0A392W1W8_9FABA</name>